<accession>A0A0K1LL81</accession>
<dbReference type="SUPFAM" id="SSF52540">
    <property type="entry name" value="P-loop containing nucleoside triphosphate hydrolases"/>
    <property type="match status" value="1"/>
</dbReference>
<dbReference type="KEGG" id="vg:26639951"/>
<dbReference type="Pfam" id="PF01656">
    <property type="entry name" value="CbiA"/>
    <property type="match status" value="1"/>
</dbReference>
<dbReference type="PIRSF" id="PIRSF009320">
    <property type="entry name" value="Nuc_binding_HP_1000"/>
    <property type="match status" value="1"/>
</dbReference>
<dbReference type="Proteomes" id="UP000201506">
    <property type="component" value="Segment"/>
</dbReference>
<protein>
    <submittedName>
        <fullName evidence="2">Partitioning protein</fullName>
    </submittedName>
</protein>
<dbReference type="CDD" id="cd02042">
    <property type="entry name" value="ParAB_family"/>
    <property type="match status" value="1"/>
</dbReference>
<dbReference type="InterPro" id="IPR027417">
    <property type="entry name" value="P-loop_NTPase"/>
</dbReference>
<dbReference type="PANTHER" id="PTHR13696:SF96">
    <property type="entry name" value="COBQ_COBB_MIND_PARA NUCLEOTIDE BINDING DOMAIN-CONTAINING PROTEIN"/>
    <property type="match status" value="1"/>
</dbReference>
<feature type="domain" description="CobQ/CobB/MinD/ParA nucleotide binding" evidence="1">
    <location>
        <begin position="4"/>
        <end position="144"/>
    </location>
</feature>
<proteinExistence type="predicted"/>
<gene>
    <name evidence="2" type="ORF">RCRHEA_32</name>
</gene>
<sequence length="216" mass="23030">MILALVSQKGGVGKSTLARVLAAEFTGAGWRVKIGDLDPAQGTSTKWALRRDEMGTDPEIQVQKYRDAGKAVKDAEGWDLMILDGPAHAERSGLVMARAADLVLVPTGYSVDDLDPQIRVAFDLESAGVDPDRIKLAFCRVNGSAKADQSARDFVQRAGLKALQGAIRELPCIRLAHAAGRTAAETGHKAVDAESKALAAEVSRILTRDNTKGIDQ</sequence>
<name>A0A0K1LL81_9CAUD</name>
<dbReference type="InterPro" id="IPR050678">
    <property type="entry name" value="DNA_Partitioning_ATPase"/>
</dbReference>
<dbReference type="InterPro" id="IPR002586">
    <property type="entry name" value="CobQ/CobB/MinD/ParA_Nub-bd_dom"/>
</dbReference>
<reference evidence="2 3" key="1">
    <citation type="journal article" date="2016" name="Genome Announc.">
        <title>Complete Genome Sequences of Five Bacteriophages That Infect Rhodobacter capsulatus.</title>
        <authorList>
            <person name="Bollivar D.W."/>
            <person name="Bernardoni B."/>
            <person name="Bockman M.R."/>
            <person name="Miller B.M."/>
            <person name="Russell D.A."/>
            <person name="Delesalle V.A."/>
            <person name="Krukonis G.P."/>
            <person name="Hatfull G.F."/>
            <person name="Cross M.R."/>
            <person name="Szewczyk M.M."/>
            <person name="Eppurath A."/>
        </authorList>
    </citation>
    <scope>NUCLEOTIDE SEQUENCE [LARGE SCALE GENOMIC DNA]</scope>
</reference>
<organism evidence="2 3">
    <name type="scientific">Rhodobacter phage RcRhea</name>
    <dbReference type="NCBI Taxonomy" id="1662332"/>
    <lineage>
        <taxon>Viruses</taxon>
        <taxon>Duplodnaviria</taxon>
        <taxon>Heunggongvirae</taxon>
        <taxon>Uroviricota</taxon>
        <taxon>Caudoviricetes</taxon>
        <taxon>Cronusvirus</taxon>
        <taxon>Cronusvirus cronus</taxon>
    </lineage>
</organism>
<dbReference type="EMBL" id="KR935216">
    <property type="protein sequence ID" value="AKU43276.1"/>
    <property type="molecule type" value="Genomic_DNA"/>
</dbReference>
<dbReference type="Gene3D" id="3.40.50.300">
    <property type="entry name" value="P-loop containing nucleotide triphosphate hydrolases"/>
    <property type="match status" value="1"/>
</dbReference>
<dbReference type="GeneID" id="26639951"/>
<dbReference type="PANTHER" id="PTHR13696">
    <property type="entry name" value="P-LOOP CONTAINING NUCLEOSIDE TRIPHOSPHATE HYDROLASE"/>
    <property type="match status" value="1"/>
</dbReference>
<evidence type="ECO:0000259" key="1">
    <source>
        <dbReference type="Pfam" id="PF01656"/>
    </source>
</evidence>
<evidence type="ECO:0000313" key="2">
    <source>
        <dbReference type="EMBL" id="AKU43276.1"/>
    </source>
</evidence>
<evidence type="ECO:0000313" key="3">
    <source>
        <dbReference type="Proteomes" id="UP000201506"/>
    </source>
</evidence>
<dbReference type="RefSeq" id="YP_009213499.1">
    <property type="nucleotide sequence ID" value="NC_028954.1"/>
</dbReference>